<dbReference type="AlphaFoldDB" id="A0A3M6TSA5"/>
<comment type="caution">
    <text evidence="11">The sequence shown here is derived from an EMBL/GenBank/DDBJ whole genome shotgun (WGS) entry which is preliminary data.</text>
</comment>
<name>A0A3M6TSA5_POCDA</name>
<feature type="domain" description="HORMA" evidence="10">
    <location>
        <begin position="15"/>
        <end position="204"/>
    </location>
</feature>
<organism evidence="11 12">
    <name type="scientific">Pocillopora damicornis</name>
    <name type="common">Cauliflower coral</name>
    <name type="synonym">Millepora damicornis</name>
    <dbReference type="NCBI Taxonomy" id="46731"/>
    <lineage>
        <taxon>Eukaryota</taxon>
        <taxon>Metazoa</taxon>
        <taxon>Cnidaria</taxon>
        <taxon>Anthozoa</taxon>
        <taxon>Hexacorallia</taxon>
        <taxon>Scleractinia</taxon>
        <taxon>Astrocoeniina</taxon>
        <taxon>Pocilloporidae</taxon>
        <taxon>Pocillopora</taxon>
    </lineage>
</organism>
<dbReference type="GO" id="GO:0005654">
    <property type="term" value="C:nucleoplasm"/>
    <property type="evidence" value="ECO:0007669"/>
    <property type="project" value="TreeGrafter"/>
</dbReference>
<dbReference type="GO" id="GO:0007094">
    <property type="term" value="P:mitotic spindle assembly checkpoint signaling"/>
    <property type="evidence" value="ECO:0007669"/>
    <property type="project" value="TreeGrafter"/>
</dbReference>
<evidence type="ECO:0000256" key="6">
    <source>
        <dbReference type="ARBA" id="ARBA00023306"/>
    </source>
</evidence>
<dbReference type="OrthoDB" id="1806at2759"/>
<evidence type="ECO:0000259" key="10">
    <source>
        <dbReference type="PROSITE" id="PS50815"/>
    </source>
</evidence>
<dbReference type="PANTHER" id="PTHR11842:SF11">
    <property type="entry name" value="MITOTIC SPINDLE ASSEMBLY CHECKPOINT PROTEIN MAD2A"/>
    <property type="match status" value="1"/>
</dbReference>
<evidence type="ECO:0000256" key="9">
    <source>
        <dbReference type="SAM" id="MobiDB-lite"/>
    </source>
</evidence>
<dbReference type="PROSITE" id="PS50815">
    <property type="entry name" value="HORMA"/>
    <property type="match status" value="1"/>
</dbReference>
<accession>A0A3M6TSA5</accession>
<dbReference type="GO" id="GO:0000776">
    <property type="term" value="C:kinetochore"/>
    <property type="evidence" value="ECO:0007669"/>
    <property type="project" value="TreeGrafter"/>
</dbReference>
<dbReference type="InterPro" id="IPR036570">
    <property type="entry name" value="HORMA_dom_sf"/>
</dbReference>
<evidence type="ECO:0000256" key="7">
    <source>
        <dbReference type="ARBA" id="ARBA00068928"/>
    </source>
</evidence>
<gene>
    <name evidence="11" type="ORF">pdam_00005272</name>
</gene>
<evidence type="ECO:0000256" key="4">
    <source>
        <dbReference type="ARBA" id="ARBA00022776"/>
    </source>
</evidence>
<sequence length="210" mass="24429">MAACTRQENKAITLKGSAELVTEFFGYGINNILYQRGIYPADSFKREQFYDLTLFVSDDKDLQDYLSKVLQQLKDWLEDNTLQRVVMVISEVDTDEVIERWQFDIQCEKNEQTENKKGAGKPPASKSKKDIQREMRDVIRQITASVTFLPFLEKRCAFDLLAYTNRDQEIPETWEESQARIIANSQEVRLRSFSTSVHKVDTMVSYKGED</sequence>
<comment type="similarity">
    <text evidence="2">Belongs to the MAD2 family.</text>
</comment>
<proteinExistence type="inferred from homology"/>
<dbReference type="Gene3D" id="3.30.900.10">
    <property type="entry name" value="HORMA domain"/>
    <property type="match status" value="1"/>
</dbReference>
<feature type="region of interest" description="Disordered" evidence="9">
    <location>
        <begin position="112"/>
        <end position="132"/>
    </location>
</feature>
<evidence type="ECO:0000256" key="3">
    <source>
        <dbReference type="ARBA" id="ARBA00022618"/>
    </source>
</evidence>
<dbReference type="GO" id="GO:1990728">
    <property type="term" value="C:mitotic spindle assembly checkpoint MAD1-MAD2 complex"/>
    <property type="evidence" value="ECO:0007669"/>
    <property type="project" value="UniProtKB-ARBA"/>
</dbReference>
<evidence type="ECO:0000256" key="8">
    <source>
        <dbReference type="ARBA" id="ARBA00076594"/>
    </source>
</evidence>
<reference evidence="11 12" key="1">
    <citation type="journal article" date="2018" name="Sci. Rep.">
        <title>Comparative analysis of the Pocillopora damicornis genome highlights role of immune system in coral evolution.</title>
        <authorList>
            <person name="Cunning R."/>
            <person name="Bay R.A."/>
            <person name="Gillette P."/>
            <person name="Baker A.C."/>
            <person name="Traylor-Knowles N."/>
        </authorList>
    </citation>
    <scope>NUCLEOTIDE SEQUENCE [LARGE SCALE GENOMIC DNA]</scope>
    <source>
        <strain evidence="11">RSMAS</strain>
        <tissue evidence="11">Whole animal</tissue>
    </source>
</reference>
<dbReference type="InterPro" id="IPR003511">
    <property type="entry name" value="HORMA_dom"/>
</dbReference>
<dbReference type="FunFam" id="3.30.900.10:FF:000002">
    <property type="entry name" value="Mitotic spindle assembly checkpoint protein MAD2A"/>
    <property type="match status" value="1"/>
</dbReference>
<keyword evidence="3" id="KW-0132">Cell division</keyword>
<keyword evidence="4" id="KW-0498">Mitosis</keyword>
<evidence type="ECO:0000256" key="2">
    <source>
        <dbReference type="ARBA" id="ARBA00010348"/>
    </source>
</evidence>
<evidence type="ECO:0000313" key="11">
    <source>
        <dbReference type="EMBL" id="RMX44221.1"/>
    </source>
</evidence>
<evidence type="ECO:0000256" key="1">
    <source>
        <dbReference type="ARBA" id="ARBA00004123"/>
    </source>
</evidence>
<dbReference type="SUPFAM" id="SSF56019">
    <property type="entry name" value="The spindle assembly checkpoint protein mad2"/>
    <property type="match status" value="1"/>
</dbReference>
<evidence type="ECO:0000256" key="5">
    <source>
        <dbReference type="ARBA" id="ARBA00023242"/>
    </source>
</evidence>
<dbReference type="EMBL" id="RCHS01003045">
    <property type="protein sequence ID" value="RMX44221.1"/>
    <property type="molecule type" value="Genomic_DNA"/>
</dbReference>
<comment type="subcellular location">
    <subcellularLocation>
        <location evidence="1">Nucleus</location>
    </subcellularLocation>
</comment>
<dbReference type="GO" id="GO:0051301">
    <property type="term" value="P:cell division"/>
    <property type="evidence" value="ECO:0007669"/>
    <property type="project" value="UniProtKB-KW"/>
</dbReference>
<protein>
    <recommendedName>
        <fullName evidence="7">Mitotic spindle assembly checkpoint protein MAD2A</fullName>
    </recommendedName>
    <alternativeName>
        <fullName evidence="8">Mitotic arrest deficient 2-like protein 1</fullName>
    </alternativeName>
</protein>
<keyword evidence="6" id="KW-0131">Cell cycle</keyword>
<dbReference type="Proteomes" id="UP000275408">
    <property type="component" value="Unassembled WGS sequence"/>
</dbReference>
<dbReference type="PANTHER" id="PTHR11842">
    <property type="entry name" value="MITOTIC SPINDLE ASSEMBLY CHECKPOINT PROTEIN MAD2"/>
    <property type="match status" value="1"/>
</dbReference>
<keyword evidence="12" id="KW-1185">Reference proteome</keyword>
<keyword evidence="5" id="KW-0539">Nucleus</keyword>
<dbReference type="InterPro" id="IPR045091">
    <property type="entry name" value="Mad2-like"/>
</dbReference>
<dbReference type="STRING" id="46731.A0A3M6TSA5"/>
<dbReference type="OMA" id="EWLYECL"/>
<evidence type="ECO:0000313" key="12">
    <source>
        <dbReference type="Proteomes" id="UP000275408"/>
    </source>
</evidence>
<dbReference type="Pfam" id="PF02301">
    <property type="entry name" value="HORMA"/>
    <property type="match status" value="1"/>
</dbReference>